<protein>
    <submittedName>
        <fullName evidence="6">Type I restriction enzyme S subunit</fullName>
    </submittedName>
</protein>
<dbReference type="GO" id="GO:0009307">
    <property type="term" value="P:DNA restriction-modification system"/>
    <property type="evidence" value="ECO:0007669"/>
    <property type="project" value="UniProtKB-KW"/>
</dbReference>
<evidence type="ECO:0000256" key="1">
    <source>
        <dbReference type="ARBA" id="ARBA00010923"/>
    </source>
</evidence>
<dbReference type="Gene3D" id="3.90.220.20">
    <property type="entry name" value="DNA methylase specificity domains"/>
    <property type="match status" value="1"/>
</dbReference>
<evidence type="ECO:0000256" key="3">
    <source>
        <dbReference type="ARBA" id="ARBA00023125"/>
    </source>
</evidence>
<proteinExistence type="inferred from homology"/>
<dbReference type="InterPro" id="IPR000055">
    <property type="entry name" value="Restrct_endonuc_typeI_TRD"/>
</dbReference>
<keyword evidence="2" id="KW-0680">Restriction system</keyword>
<organism evidence="6 7">
    <name type="scientific">Phascolarctobacterium succinatutens CAG:287</name>
    <dbReference type="NCBI Taxonomy" id="1263101"/>
    <lineage>
        <taxon>Bacteria</taxon>
        <taxon>Bacillati</taxon>
        <taxon>Bacillota</taxon>
        <taxon>Negativicutes</taxon>
        <taxon>Acidaminococcales</taxon>
        <taxon>Acidaminococcaceae</taxon>
        <taxon>Phascolarctobacterium</taxon>
    </lineage>
</organism>
<evidence type="ECO:0000256" key="4">
    <source>
        <dbReference type="ARBA" id="ARBA00038652"/>
    </source>
</evidence>
<dbReference type="InterPro" id="IPR044946">
    <property type="entry name" value="Restrct_endonuc_typeI_TRD_sf"/>
</dbReference>
<evidence type="ECO:0000313" key="7">
    <source>
        <dbReference type="Proteomes" id="UP000014937"/>
    </source>
</evidence>
<dbReference type="InterPro" id="IPR051212">
    <property type="entry name" value="Type-I_RE_S_subunit"/>
</dbReference>
<comment type="caution">
    <text evidence="6">The sequence shown here is derived from an EMBL/GenBank/DDBJ whole genome shotgun (WGS) entry which is preliminary data.</text>
</comment>
<dbReference type="Pfam" id="PF01420">
    <property type="entry name" value="Methylase_S"/>
    <property type="match status" value="1"/>
</dbReference>
<dbReference type="SUPFAM" id="SSF116734">
    <property type="entry name" value="DNA methylase specificity domain"/>
    <property type="match status" value="1"/>
</dbReference>
<dbReference type="PANTHER" id="PTHR43140:SF1">
    <property type="entry name" value="TYPE I RESTRICTION ENZYME ECOKI SPECIFICITY SUBUNIT"/>
    <property type="match status" value="1"/>
</dbReference>
<evidence type="ECO:0000313" key="6">
    <source>
        <dbReference type="EMBL" id="CDD10653.1"/>
    </source>
</evidence>
<dbReference type="EMBL" id="CBGL010000045">
    <property type="protein sequence ID" value="CDD10653.1"/>
    <property type="molecule type" value="Genomic_DNA"/>
</dbReference>
<sequence>MSNLEELIEKLCPDGVEYKELKNIIKSLNTGLNPRKFFKLNTEDAKNYYVTIREIRGNKIVFSDSTDRINDDALKLCNNRSNLEVGDILFSGTGTIGMTALIDEEPINWNIKEGVYAIKPCSDIIDSKFLMYMLQSNEIKTECLKRIFGGTVKSISMKDLMSIKLPVPPLEVQREIVRILDNFTFLTAELAVSVSNQPSLQPSLQLGRSSMNIIGIYC</sequence>
<accession>R6WHS2</accession>
<evidence type="ECO:0000259" key="5">
    <source>
        <dbReference type="Pfam" id="PF01420"/>
    </source>
</evidence>
<keyword evidence="3" id="KW-0238">DNA-binding</keyword>
<reference evidence="6" key="1">
    <citation type="submission" date="2012-11" db="EMBL/GenBank/DDBJ databases">
        <title>Dependencies among metagenomic species, viruses, plasmids and units of genetic variation.</title>
        <authorList>
            <person name="Nielsen H.B."/>
            <person name="Almeida M."/>
            <person name="Juncker A.S."/>
            <person name="Rasmussen S."/>
            <person name="Li J."/>
            <person name="Sunagawa S."/>
            <person name="Plichta D."/>
            <person name="Gautier L."/>
            <person name="Le Chatelier E."/>
            <person name="Peletier E."/>
            <person name="Bonde I."/>
            <person name="Nielsen T."/>
            <person name="Manichanh C."/>
            <person name="Arumugam M."/>
            <person name="Batto J."/>
            <person name="Santos M.B.Q.D."/>
            <person name="Blom N."/>
            <person name="Borruel N."/>
            <person name="Burgdorf K.S."/>
            <person name="Boumezbeur F."/>
            <person name="Casellas F."/>
            <person name="Dore J."/>
            <person name="Guarner F."/>
            <person name="Hansen T."/>
            <person name="Hildebrand F."/>
            <person name="Kaas R.S."/>
            <person name="Kennedy S."/>
            <person name="Kristiansen K."/>
            <person name="Kultima J.R."/>
            <person name="Leonard P."/>
            <person name="Levenez F."/>
            <person name="Lund O."/>
            <person name="Moumen B."/>
            <person name="Le Paslier D."/>
            <person name="Pons N."/>
            <person name="Pedersen O."/>
            <person name="Prifti E."/>
            <person name="Qin J."/>
            <person name="Raes J."/>
            <person name="Tap J."/>
            <person name="Tims S."/>
            <person name="Ussery D.W."/>
            <person name="Yamada T."/>
            <person name="MetaHit consortium"/>
            <person name="Renault P."/>
            <person name="Sicheritz-Ponten T."/>
            <person name="Bork P."/>
            <person name="Wang J."/>
            <person name="Brunak S."/>
            <person name="Ehrlich S.D."/>
        </authorList>
    </citation>
    <scope>NUCLEOTIDE SEQUENCE [LARGE SCALE GENOMIC DNA]</scope>
</reference>
<dbReference type="RefSeq" id="WP_021721110.1">
    <property type="nucleotide sequence ID" value="NZ_FR892827.1"/>
</dbReference>
<evidence type="ECO:0000256" key="2">
    <source>
        <dbReference type="ARBA" id="ARBA00022747"/>
    </source>
</evidence>
<comment type="subunit">
    <text evidence="4">The methyltransferase is composed of M and S polypeptides.</text>
</comment>
<dbReference type="PANTHER" id="PTHR43140">
    <property type="entry name" value="TYPE-1 RESTRICTION ENZYME ECOKI SPECIFICITY PROTEIN"/>
    <property type="match status" value="1"/>
</dbReference>
<dbReference type="Proteomes" id="UP000014937">
    <property type="component" value="Unassembled WGS sequence"/>
</dbReference>
<comment type="similarity">
    <text evidence="1">Belongs to the type-I restriction system S methylase family.</text>
</comment>
<dbReference type="AlphaFoldDB" id="R6WHS2"/>
<name>R6WHS2_9FIRM</name>
<feature type="domain" description="Type I restriction modification DNA specificity" evidence="5">
    <location>
        <begin position="13"/>
        <end position="185"/>
    </location>
</feature>
<dbReference type="GO" id="GO:0003677">
    <property type="term" value="F:DNA binding"/>
    <property type="evidence" value="ECO:0007669"/>
    <property type="project" value="UniProtKB-KW"/>
</dbReference>
<dbReference type="HOGENOM" id="CLU_021095_6_2_9"/>
<gene>
    <name evidence="6" type="ORF">BN587_02087</name>
</gene>